<dbReference type="Gene3D" id="3.40.50.12780">
    <property type="entry name" value="N-terminal domain of ligase-like"/>
    <property type="match status" value="1"/>
</dbReference>
<evidence type="ECO:0000259" key="4">
    <source>
        <dbReference type="Pfam" id="PF13193"/>
    </source>
</evidence>
<dbReference type="InterPro" id="IPR025110">
    <property type="entry name" value="AMP-bd_C"/>
</dbReference>
<evidence type="ECO:0000313" key="6">
    <source>
        <dbReference type="Proteomes" id="UP001303046"/>
    </source>
</evidence>
<dbReference type="Proteomes" id="UP001303046">
    <property type="component" value="Unassembled WGS sequence"/>
</dbReference>
<evidence type="ECO:0000313" key="5">
    <source>
        <dbReference type="EMBL" id="KAK6732344.1"/>
    </source>
</evidence>
<dbReference type="Gene3D" id="3.30.300.30">
    <property type="match status" value="1"/>
</dbReference>
<dbReference type="Pfam" id="PF00501">
    <property type="entry name" value="AMP-binding"/>
    <property type="match status" value="1"/>
</dbReference>
<evidence type="ECO:0000256" key="2">
    <source>
        <dbReference type="ARBA" id="ARBA00023140"/>
    </source>
</evidence>
<accession>A0ABR1C3Q1</accession>
<name>A0ABR1C3Q1_NECAM</name>
<protein>
    <recommendedName>
        <fullName evidence="7">AMP-binding enzyme</fullName>
    </recommendedName>
</protein>
<comment type="caution">
    <text evidence="5">The sequence shown here is derived from an EMBL/GenBank/DDBJ whole genome shotgun (WGS) entry which is preliminary data.</text>
</comment>
<evidence type="ECO:0008006" key="7">
    <source>
        <dbReference type="Google" id="ProtNLM"/>
    </source>
</evidence>
<feature type="domain" description="AMP-dependent synthetase/ligase" evidence="3">
    <location>
        <begin position="90"/>
        <end position="461"/>
    </location>
</feature>
<dbReference type="PANTHER" id="PTHR24096">
    <property type="entry name" value="LONG-CHAIN-FATTY-ACID--COA LIGASE"/>
    <property type="match status" value="1"/>
</dbReference>
<dbReference type="InterPro" id="IPR042099">
    <property type="entry name" value="ANL_N_sf"/>
</dbReference>
<keyword evidence="2" id="KW-0576">Peroxisome</keyword>
<dbReference type="Pfam" id="PF13193">
    <property type="entry name" value="AMP-binding_C"/>
    <property type="match status" value="1"/>
</dbReference>
<keyword evidence="6" id="KW-1185">Reference proteome</keyword>
<dbReference type="SUPFAM" id="SSF56801">
    <property type="entry name" value="Acetyl-CoA synthetase-like"/>
    <property type="match status" value="1"/>
</dbReference>
<evidence type="ECO:0000256" key="1">
    <source>
        <dbReference type="ARBA" id="ARBA00004275"/>
    </source>
</evidence>
<reference evidence="5 6" key="1">
    <citation type="submission" date="2023-08" db="EMBL/GenBank/DDBJ databases">
        <title>A Necator americanus chromosomal reference genome.</title>
        <authorList>
            <person name="Ilik V."/>
            <person name="Petrzelkova K.J."/>
            <person name="Pardy F."/>
            <person name="Fuh T."/>
            <person name="Niatou-Singa F.S."/>
            <person name="Gouil Q."/>
            <person name="Baker L."/>
            <person name="Ritchie M.E."/>
            <person name="Jex A.R."/>
            <person name="Gazzola D."/>
            <person name="Li H."/>
            <person name="Toshio Fujiwara R."/>
            <person name="Zhan B."/>
            <person name="Aroian R.V."/>
            <person name="Pafco B."/>
            <person name="Schwarz E.M."/>
        </authorList>
    </citation>
    <scope>NUCLEOTIDE SEQUENCE [LARGE SCALE GENOMIC DNA]</scope>
    <source>
        <strain evidence="5 6">Aroian</strain>
        <tissue evidence="5">Whole animal</tissue>
    </source>
</reference>
<organism evidence="5 6">
    <name type="scientific">Necator americanus</name>
    <name type="common">Human hookworm</name>
    <dbReference type="NCBI Taxonomy" id="51031"/>
    <lineage>
        <taxon>Eukaryota</taxon>
        <taxon>Metazoa</taxon>
        <taxon>Ecdysozoa</taxon>
        <taxon>Nematoda</taxon>
        <taxon>Chromadorea</taxon>
        <taxon>Rhabditida</taxon>
        <taxon>Rhabditina</taxon>
        <taxon>Rhabditomorpha</taxon>
        <taxon>Strongyloidea</taxon>
        <taxon>Ancylostomatidae</taxon>
        <taxon>Bunostominae</taxon>
        <taxon>Necator</taxon>
    </lineage>
</organism>
<dbReference type="EMBL" id="JAVFWL010000002">
    <property type="protein sequence ID" value="KAK6732344.1"/>
    <property type="molecule type" value="Genomic_DNA"/>
</dbReference>
<feature type="domain" description="AMP-binding enzyme C-terminal" evidence="4">
    <location>
        <begin position="509"/>
        <end position="584"/>
    </location>
</feature>
<proteinExistence type="predicted"/>
<dbReference type="PANTHER" id="PTHR24096:SF422">
    <property type="entry name" value="BCDNA.GH02901"/>
    <property type="match status" value="1"/>
</dbReference>
<gene>
    <name evidence="5" type="primary">Necator_chrII.g4413</name>
    <name evidence="5" type="ORF">RB195_016621</name>
</gene>
<evidence type="ECO:0000259" key="3">
    <source>
        <dbReference type="Pfam" id="PF00501"/>
    </source>
</evidence>
<dbReference type="InterPro" id="IPR045851">
    <property type="entry name" value="AMP-bd_C_sf"/>
</dbReference>
<comment type="subcellular location">
    <subcellularLocation>
        <location evidence="1">Peroxisome</location>
    </subcellularLocation>
</comment>
<sequence>MVIFQHPTHAHTHIQLITHLNLLADVSFAVENFKRMVSFNVWRNLYHLLCKNPGTLTSIRTKVWAPRFPPVQPSDVPLYDKVVDAMRVHAENPTKIALMSGDGEADPITYKELLFQTEAAASFLSKCGIRREVACLVMSNSPAFIASHLSVLKCGGLVTVAKTSASRADLEQQIKETNSSFIFTDEDALDKLLRVAENCSNVKTIFCVRRTLSRNKLPKGVVDFKRVIAGPITETKNENYKSTDTAMISYTTTSDESLVGMVLTHRNISTAADIYNECLRRIMKRAYMYTDLSQEKLLHCSSFSSLFGLLCMDIALIAGFTSIILKEFDPTLFQNSLHSHMPRLLITEPKNIVSSLKYHGTNAFKTNSLEYVLCNGPAVGKRVRKGFLEKFPSVKYMTSGAGLLDGAPGAMIPNIGDRENTDCVSCAVPTCETKVVCAGRELGVDRVGEICLRGPTVMQGYVGDSEAVDANGWFHTGEIGHIDQHGNIFIDGRLDDFTDVDGQQVCLNELEDILLCHPSIVDAAVVGIENKELGHLLKAFVVQCDETLTPDEVQLYIRGQISESYKHLSGGVEFIDAIPRAADGHILRNKLAKLKAAHEEKTAAESLEQFP</sequence>
<dbReference type="InterPro" id="IPR000873">
    <property type="entry name" value="AMP-dep_synth/lig_dom"/>
</dbReference>